<gene>
    <name evidence="2" type="ORF">KS4_17300</name>
</gene>
<organism evidence="2 3">
    <name type="scientific">Poriferisphaera corsica</name>
    <dbReference type="NCBI Taxonomy" id="2528020"/>
    <lineage>
        <taxon>Bacteria</taxon>
        <taxon>Pseudomonadati</taxon>
        <taxon>Planctomycetota</taxon>
        <taxon>Phycisphaerae</taxon>
        <taxon>Phycisphaerales</taxon>
        <taxon>Phycisphaeraceae</taxon>
        <taxon>Poriferisphaera</taxon>
    </lineage>
</organism>
<feature type="transmembrane region" description="Helical" evidence="1">
    <location>
        <begin position="168"/>
        <end position="188"/>
    </location>
</feature>
<feature type="transmembrane region" description="Helical" evidence="1">
    <location>
        <begin position="194"/>
        <end position="213"/>
    </location>
</feature>
<reference evidence="2 3" key="1">
    <citation type="submission" date="2019-02" db="EMBL/GenBank/DDBJ databases">
        <title>Deep-cultivation of Planctomycetes and their phenomic and genomic characterization uncovers novel biology.</title>
        <authorList>
            <person name="Wiegand S."/>
            <person name="Jogler M."/>
            <person name="Boedeker C."/>
            <person name="Pinto D."/>
            <person name="Vollmers J."/>
            <person name="Rivas-Marin E."/>
            <person name="Kohn T."/>
            <person name="Peeters S.H."/>
            <person name="Heuer A."/>
            <person name="Rast P."/>
            <person name="Oberbeckmann S."/>
            <person name="Bunk B."/>
            <person name="Jeske O."/>
            <person name="Meyerdierks A."/>
            <person name="Storesund J.E."/>
            <person name="Kallscheuer N."/>
            <person name="Luecker S."/>
            <person name="Lage O.M."/>
            <person name="Pohl T."/>
            <person name="Merkel B.J."/>
            <person name="Hornburger P."/>
            <person name="Mueller R.-W."/>
            <person name="Bruemmer F."/>
            <person name="Labrenz M."/>
            <person name="Spormann A.M."/>
            <person name="Op den Camp H."/>
            <person name="Overmann J."/>
            <person name="Amann R."/>
            <person name="Jetten M.S.M."/>
            <person name="Mascher T."/>
            <person name="Medema M.H."/>
            <person name="Devos D.P."/>
            <person name="Kaster A.-K."/>
            <person name="Ovreas L."/>
            <person name="Rohde M."/>
            <person name="Galperin M.Y."/>
            <person name="Jogler C."/>
        </authorList>
    </citation>
    <scope>NUCLEOTIDE SEQUENCE [LARGE SCALE GENOMIC DNA]</scope>
    <source>
        <strain evidence="2 3">KS4</strain>
    </source>
</reference>
<evidence type="ECO:0000313" key="2">
    <source>
        <dbReference type="EMBL" id="QDU33674.1"/>
    </source>
</evidence>
<protein>
    <submittedName>
        <fullName evidence="2">Uncharacterized protein</fullName>
    </submittedName>
</protein>
<dbReference type="AlphaFoldDB" id="A0A517YTW1"/>
<dbReference type="EMBL" id="CP036425">
    <property type="protein sequence ID" value="QDU33674.1"/>
    <property type="molecule type" value="Genomic_DNA"/>
</dbReference>
<feature type="transmembrane region" description="Helical" evidence="1">
    <location>
        <begin position="134"/>
        <end position="156"/>
    </location>
</feature>
<feature type="transmembrane region" description="Helical" evidence="1">
    <location>
        <begin position="101"/>
        <end position="122"/>
    </location>
</feature>
<evidence type="ECO:0000313" key="3">
    <source>
        <dbReference type="Proteomes" id="UP000317369"/>
    </source>
</evidence>
<keyword evidence="3" id="KW-1185">Reference proteome</keyword>
<proteinExistence type="predicted"/>
<accession>A0A517YTW1</accession>
<name>A0A517YTW1_9BACT</name>
<dbReference type="RefSeq" id="WP_145076901.1">
    <property type="nucleotide sequence ID" value="NZ_CP036425.1"/>
</dbReference>
<dbReference type="Proteomes" id="UP000317369">
    <property type="component" value="Chromosome"/>
</dbReference>
<dbReference type="KEGG" id="pcor:KS4_17300"/>
<sequence length="222" mass="24969">MNQHTTGTSNQTEDFDPYDLATDTTHLYTRRDINAIPIAPGTKINTTTKAKYCLDCSYDLRGTKSRQCPECGRTFNPSDFNTFALTSGDARKLRQQGLWSWLTPLIVTVLPLICYIGLYSAALVAKPGTAIHDVMMIIAITLIVISPVWYVATFITIMRCFAHHYNTLSKLCIMMPIACLVSIPILLIGRFSSYSFVFVLICIVFYFIGVMFYESHSDAWTS</sequence>
<evidence type="ECO:0000256" key="1">
    <source>
        <dbReference type="SAM" id="Phobius"/>
    </source>
</evidence>
<keyword evidence="1" id="KW-0472">Membrane</keyword>
<keyword evidence="1" id="KW-0812">Transmembrane</keyword>
<keyword evidence="1" id="KW-1133">Transmembrane helix</keyword>